<dbReference type="OrthoDB" id="9819239at2"/>
<dbReference type="Proteomes" id="UP000675920">
    <property type="component" value="Unplaced"/>
</dbReference>
<proteinExistence type="predicted"/>
<keyword evidence="1" id="KW-0732">Signal</keyword>
<name>A0A8B6X4Z0_9BURK</name>
<protein>
    <submittedName>
        <fullName evidence="3">Uncharacterized protein</fullName>
    </submittedName>
</protein>
<organism evidence="2 3">
    <name type="scientific">Derxia gummosa DSM 723</name>
    <dbReference type="NCBI Taxonomy" id="1121388"/>
    <lineage>
        <taxon>Bacteria</taxon>
        <taxon>Pseudomonadati</taxon>
        <taxon>Pseudomonadota</taxon>
        <taxon>Betaproteobacteria</taxon>
        <taxon>Burkholderiales</taxon>
        <taxon>Alcaligenaceae</taxon>
        <taxon>Derxia</taxon>
    </lineage>
</organism>
<evidence type="ECO:0000256" key="1">
    <source>
        <dbReference type="SAM" id="SignalP"/>
    </source>
</evidence>
<accession>A0A8B6X4Z0</accession>
<feature type="signal peptide" evidence="1">
    <location>
        <begin position="1"/>
        <end position="21"/>
    </location>
</feature>
<evidence type="ECO:0000313" key="3">
    <source>
        <dbReference type="RefSeq" id="WP_028311976.1"/>
    </source>
</evidence>
<evidence type="ECO:0000313" key="2">
    <source>
        <dbReference type="Proteomes" id="UP000675920"/>
    </source>
</evidence>
<dbReference type="AlphaFoldDB" id="A0A8B6X4Z0"/>
<feature type="chain" id="PRO_5034772395" evidence="1">
    <location>
        <begin position="22"/>
        <end position="304"/>
    </location>
</feature>
<keyword evidence="2" id="KW-1185">Reference proteome</keyword>
<reference evidence="3" key="1">
    <citation type="submission" date="2025-08" db="UniProtKB">
        <authorList>
            <consortium name="RefSeq"/>
        </authorList>
    </citation>
    <scope>IDENTIFICATION</scope>
</reference>
<sequence>MNIHKPTALALFSAIALQAFAQSPGFEPPRQRDVSTTERADLAKTVATRFGLNLPADTSYNAAGPFRVASNKLFSYLERTDNPTSSAIELPDYGLATKPLDLAANGRDVLVPRALDALKKGGYPVDGLAFAGFQDEYVGAGQPQLLAKDFDPRKTSVPVARSLRFERYSYGLPVFGSEVLVGLMPEGTIGRLRYHAPPLDAAKVKSALELSKLVTSGGWTLPRELGAANIKVLEVRAGIGVSSLASLEPRQAPVVRVTYRRTGSDPKLPVQSTRAAYYDAKGAEVLLDDVIITPPTADGTLKGR</sequence>
<dbReference type="RefSeq" id="WP_028311976.1">
    <property type="nucleotide sequence ID" value="NZ_AXWS01000014.1"/>
</dbReference>